<evidence type="ECO:0000256" key="1">
    <source>
        <dbReference type="SAM" id="MobiDB-lite"/>
    </source>
</evidence>
<organism evidence="3 4">
    <name type="scientific">Candidatus Lachnoclostridium stercoravium</name>
    <dbReference type="NCBI Taxonomy" id="2838633"/>
    <lineage>
        <taxon>Bacteria</taxon>
        <taxon>Bacillati</taxon>
        <taxon>Bacillota</taxon>
        <taxon>Clostridia</taxon>
        <taxon>Lachnospirales</taxon>
        <taxon>Lachnospiraceae</taxon>
    </lineage>
</organism>
<dbReference type="Proteomes" id="UP000823900">
    <property type="component" value="Unassembled WGS sequence"/>
</dbReference>
<evidence type="ECO:0008006" key="5">
    <source>
        <dbReference type="Google" id="ProtNLM"/>
    </source>
</evidence>
<evidence type="ECO:0000313" key="4">
    <source>
        <dbReference type="Proteomes" id="UP000823900"/>
    </source>
</evidence>
<feature type="compositionally biased region" description="Acidic residues" evidence="1">
    <location>
        <begin position="116"/>
        <end position="153"/>
    </location>
</feature>
<dbReference type="EMBL" id="DWZA01000107">
    <property type="protein sequence ID" value="HJA72496.1"/>
    <property type="molecule type" value="Genomic_DNA"/>
</dbReference>
<protein>
    <recommendedName>
        <fullName evidence="5">GerMN domain-containing protein</fullName>
    </recommendedName>
</protein>
<evidence type="ECO:0000256" key="2">
    <source>
        <dbReference type="SAM" id="SignalP"/>
    </source>
</evidence>
<dbReference type="PROSITE" id="PS51257">
    <property type="entry name" value="PROKAR_LIPOPROTEIN"/>
    <property type="match status" value="1"/>
</dbReference>
<feature type="region of interest" description="Disordered" evidence="1">
    <location>
        <begin position="26"/>
        <end position="52"/>
    </location>
</feature>
<keyword evidence="2" id="KW-0732">Signal</keyword>
<proteinExistence type="predicted"/>
<feature type="region of interest" description="Disordered" evidence="1">
    <location>
        <begin position="110"/>
        <end position="164"/>
    </location>
</feature>
<comment type="caution">
    <text evidence="3">The sequence shown here is derived from an EMBL/GenBank/DDBJ whole genome shotgun (WGS) entry which is preliminary data.</text>
</comment>
<reference evidence="3" key="2">
    <citation type="submission" date="2021-04" db="EMBL/GenBank/DDBJ databases">
        <authorList>
            <person name="Gilroy R."/>
        </authorList>
    </citation>
    <scope>NUCLEOTIDE SEQUENCE</scope>
    <source>
        <strain evidence="3">CHK178-16964</strain>
    </source>
</reference>
<dbReference type="AlphaFoldDB" id="A0A9D2HIY8"/>
<feature type="signal peptide" evidence="2">
    <location>
        <begin position="1"/>
        <end position="18"/>
    </location>
</feature>
<name>A0A9D2HIY8_9FIRM</name>
<evidence type="ECO:0000313" key="3">
    <source>
        <dbReference type="EMBL" id="HJA72496.1"/>
    </source>
</evidence>
<sequence>MKKITLGLLSAMAVLSLAACTPTPEKQAETAETFETQAPGGAEDKVPDPNAPTLSTISIYALNDDNTGLVQEMDGVETLDAQSVLAKLIDYGVLPEDTLVLGFYIPDENGGAAEEPASEEAASEGEDAEASSEDAEAEGASEDAEGAEEESAEESVGPDVSSNTPEFSKAVLNISQLPEENRDLILVSLGNTFTENFGIETLEIQVMDETVAEVSYNDGYQDIQ</sequence>
<reference evidence="3" key="1">
    <citation type="journal article" date="2021" name="PeerJ">
        <title>Extensive microbial diversity within the chicken gut microbiome revealed by metagenomics and culture.</title>
        <authorList>
            <person name="Gilroy R."/>
            <person name="Ravi A."/>
            <person name="Getino M."/>
            <person name="Pursley I."/>
            <person name="Horton D.L."/>
            <person name="Alikhan N.F."/>
            <person name="Baker D."/>
            <person name="Gharbi K."/>
            <person name="Hall N."/>
            <person name="Watson M."/>
            <person name="Adriaenssens E.M."/>
            <person name="Foster-Nyarko E."/>
            <person name="Jarju S."/>
            <person name="Secka A."/>
            <person name="Antonio M."/>
            <person name="Oren A."/>
            <person name="Chaudhuri R.R."/>
            <person name="La Ragione R."/>
            <person name="Hildebrand F."/>
            <person name="Pallen M.J."/>
        </authorList>
    </citation>
    <scope>NUCLEOTIDE SEQUENCE</scope>
    <source>
        <strain evidence="3">CHK178-16964</strain>
    </source>
</reference>
<accession>A0A9D2HIY8</accession>
<feature type="chain" id="PRO_5039016050" description="GerMN domain-containing protein" evidence="2">
    <location>
        <begin position="19"/>
        <end position="224"/>
    </location>
</feature>
<gene>
    <name evidence="3" type="ORF">IAA07_13150</name>
</gene>